<dbReference type="Proteomes" id="UP000886748">
    <property type="component" value="Unassembled WGS sequence"/>
</dbReference>
<feature type="domain" description="HTH cro/C1-type" evidence="2">
    <location>
        <begin position="11"/>
        <end position="65"/>
    </location>
</feature>
<evidence type="ECO:0000313" key="4">
    <source>
        <dbReference type="Proteomes" id="UP000886748"/>
    </source>
</evidence>
<dbReference type="InterPro" id="IPR010982">
    <property type="entry name" value="Lambda_DNA-bd_dom_sf"/>
</dbReference>
<proteinExistence type="predicted"/>
<evidence type="ECO:0000313" key="3">
    <source>
        <dbReference type="EMBL" id="HIU93357.1"/>
    </source>
</evidence>
<dbReference type="CDD" id="cd00093">
    <property type="entry name" value="HTH_XRE"/>
    <property type="match status" value="1"/>
</dbReference>
<dbReference type="InterPro" id="IPR001387">
    <property type="entry name" value="Cro/C1-type_HTH"/>
</dbReference>
<accession>A0A9D1SSP2</accession>
<gene>
    <name evidence="3" type="ORF">IAD26_09535</name>
</gene>
<evidence type="ECO:0000256" key="1">
    <source>
        <dbReference type="ARBA" id="ARBA00023125"/>
    </source>
</evidence>
<keyword evidence="1" id="KW-0238">DNA-binding</keyword>
<dbReference type="Pfam" id="PF01381">
    <property type="entry name" value="HTH_3"/>
    <property type="match status" value="1"/>
</dbReference>
<dbReference type="EMBL" id="DVOD01000069">
    <property type="protein sequence ID" value="HIU93357.1"/>
    <property type="molecule type" value="Genomic_DNA"/>
</dbReference>
<dbReference type="AlphaFoldDB" id="A0A9D1SSP2"/>
<dbReference type="SUPFAM" id="SSF47413">
    <property type="entry name" value="lambda repressor-like DNA-binding domains"/>
    <property type="match status" value="1"/>
</dbReference>
<sequence>MDILFEIGKKIQEIRKKKNITQKQLAEYIDISKYTLSKIENGRYDMDIITFYKITEILKVKPYILIKEIKNNKLNK</sequence>
<protein>
    <submittedName>
        <fullName evidence="3">Helix-turn-helix transcriptional regulator</fullName>
    </submittedName>
</protein>
<reference evidence="3" key="2">
    <citation type="journal article" date="2021" name="PeerJ">
        <title>Extensive microbial diversity within the chicken gut microbiome revealed by metagenomics and culture.</title>
        <authorList>
            <person name="Gilroy R."/>
            <person name="Ravi A."/>
            <person name="Getino M."/>
            <person name="Pursley I."/>
            <person name="Horton D.L."/>
            <person name="Alikhan N.F."/>
            <person name="Baker D."/>
            <person name="Gharbi K."/>
            <person name="Hall N."/>
            <person name="Watson M."/>
            <person name="Adriaenssens E.M."/>
            <person name="Foster-Nyarko E."/>
            <person name="Jarju S."/>
            <person name="Secka A."/>
            <person name="Antonio M."/>
            <person name="Oren A."/>
            <person name="Chaudhuri R.R."/>
            <person name="La Ragione R."/>
            <person name="Hildebrand F."/>
            <person name="Pallen M.J."/>
        </authorList>
    </citation>
    <scope>NUCLEOTIDE SEQUENCE</scope>
    <source>
        <strain evidence="3">CHK154-7741</strain>
    </source>
</reference>
<name>A0A9D1SSP2_9CLOT</name>
<dbReference type="SMART" id="SM00530">
    <property type="entry name" value="HTH_XRE"/>
    <property type="match status" value="1"/>
</dbReference>
<dbReference type="GO" id="GO:0003677">
    <property type="term" value="F:DNA binding"/>
    <property type="evidence" value="ECO:0007669"/>
    <property type="project" value="UniProtKB-KW"/>
</dbReference>
<evidence type="ECO:0000259" key="2">
    <source>
        <dbReference type="PROSITE" id="PS50943"/>
    </source>
</evidence>
<comment type="caution">
    <text evidence="3">The sequence shown here is derived from an EMBL/GenBank/DDBJ whole genome shotgun (WGS) entry which is preliminary data.</text>
</comment>
<reference evidence="3" key="1">
    <citation type="submission" date="2020-10" db="EMBL/GenBank/DDBJ databases">
        <authorList>
            <person name="Gilroy R."/>
        </authorList>
    </citation>
    <scope>NUCLEOTIDE SEQUENCE</scope>
    <source>
        <strain evidence="3">CHK154-7741</strain>
    </source>
</reference>
<dbReference type="PROSITE" id="PS50943">
    <property type="entry name" value="HTH_CROC1"/>
    <property type="match status" value="1"/>
</dbReference>
<dbReference type="PANTHER" id="PTHR46558:SF11">
    <property type="entry name" value="HTH-TYPE TRANSCRIPTIONAL REGULATOR XRE"/>
    <property type="match status" value="1"/>
</dbReference>
<organism evidence="3 4">
    <name type="scientific">Candidatus Limenecus avicola</name>
    <dbReference type="NCBI Taxonomy" id="2840847"/>
    <lineage>
        <taxon>Bacteria</taxon>
        <taxon>Bacillati</taxon>
        <taxon>Bacillota</taxon>
        <taxon>Clostridia</taxon>
        <taxon>Eubacteriales</taxon>
        <taxon>Clostridiaceae</taxon>
        <taxon>Clostridiaceae incertae sedis</taxon>
        <taxon>Candidatus Limenecus</taxon>
    </lineage>
</organism>
<dbReference type="Gene3D" id="1.10.260.40">
    <property type="entry name" value="lambda repressor-like DNA-binding domains"/>
    <property type="match status" value="1"/>
</dbReference>
<dbReference type="PANTHER" id="PTHR46558">
    <property type="entry name" value="TRACRIPTIONAL REGULATORY PROTEIN-RELATED-RELATED"/>
    <property type="match status" value="1"/>
</dbReference>